<keyword evidence="3" id="KW-1185">Reference proteome</keyword>
<organism evidence="2 3">
    <name type="scientific">Methylobacterium oryzihabitans</name>
    <dbReference type="NCBI Taxonomy" id="2499852"/>
    <lineage>
        <taxon>Bacteria</taxon>
        <taxon>Pseudomonadati</taxon>
        <taxon>Pseudomonadota</taxon>
        <taxon>Alphaproteobacteria</taxon>
        <taxon>Hyphomicrobiales</taxon>
        <taxon>Methylobacteriaceae</taxon>
        <taxon>Methylobacterium</taxon>
    </lineage>
</organism>
<evidence type="ECO:0000256" key="1">
    <source>
        <dbReference type="SAM" id="Phobius"/>
    </source>
</evidence>
<accession>A0A3S2VED8</accession>
<keyword evidence="1" id="KW-0812">Transmembrane</keyword>
<proteinExistence type="predicted"/>
<sequence>MTDPRETASAYRPDALRVPSRGQSWMNTFWILFGVVALGGILVACAVYTAPAVITDWQVQATARPAPDARVSEGKCSAKLVIHICDATLALRTPDGTVTRRVNYVFSGFHVGDYRVGVMADPARPDLVTTDLGLDRLWNRTLTLLVGAGAIAACIVGALLSLVRTRRAASGAAG</sequence>
<name>A0A3S2VED8_9HYPH</name>
<dbReference type="RefSeq" id="WP_127727337.1">
    <property type="nucleotide sequence ID" value="NZ_SACP01000002.1"/>
</dbReference>
<protein>
    <submittedName>
        <fullName evidence="2">Uncharacterized protein</fullName>
    </submittedName>
</protein>
<dbReference type="EMBL" id="SACP01000002">
    <property type="protein sequence ID" value="RVU21118.1"/>
    <property type="molecule type" value="Genomic_DNA"/>
</dbReference>
<dbReference type="AlphaFoldDB" id="A0A3S2VED8"/>
<keyword evidence="1" id="KW-0472">Membrane</keyword>
<gene>
    <name evidence="2" type="ORF">EOE48_03200</name>
</gene>
<dbReference type="OrthoDB" id="8478544at2"/>
<evidence type="ECO:0000313" key="2">
    <source>
        <dbReference type="EMBL" id="RVU21118.1"/>
    </source>
</evidence>
<keyword evidence="1" id="KW-1133">Transmembrane helix</keyword>
<reference evidence="2 3" key="1">
    <citation type="submission" date="2019-01" db="EMBL/GenBank/DDBJ databases">
        <authorList>
            <person name="Chen W.-M."/>
        </authorList>
    </citation>
    <scope>NUCLEOTIDE SEQUENCE [LARGE SCALE GENOMIC DNA]</scope>
    <source>
        <strain evidence="2 3">TER-1</strain>
    </source>
</reference>
<comment type="caution">
    <text evidence="2">The sequence shown here is derived from an EMBL/GenBank/DDBJ whole genome shotgun (WGS) entry which is preliminary data.</text>
</comment>
<feature type="transmembrane region" description="Helical" evidence="1">
    <location>
        <begin position="29"/>
        <end position="50"/>
    </location>
</feature>
<feature type="transmembrane region" description="Helical" evidence="1">
    <location>
        <begin position="142"/>
        <end position="163"/>
    </location>
</feature>
<dbReference type="Proteomes" id="UP000286997">
    <property type="component" value="Unassembled WGS sequence"/>
</dbReference>
<evidence type="ECO:0000313" key="3">
    <source>
        <dbReference type="Proteomes" id="UP000286997"/>
    </source>
</evidence>